<dbReference type="InterPro" id="IPR003228">
    <property type="entry name" value="TFIID_TAF12_dom"/>
</dbReference>
<dbReference type="GO" id="GO:0017025">
    <property type="term" value="F:TBP-class protein binding"/>
    <property type="evidence" value="ECO:0007669"/>
    <property type="project" value="TreeGrafter"/>
</dbReference>
<keyword evidence="9" id="KW-1185">Reference proteome</keyword>
<evidence type="ECO:0000313" key="8">
    <source>
        <dbReference type="EMBL" id="KAG8461804.1"/>
    </source>
</evidence>
<keyword evidence="3" id="KW-0805">Transcription regulation</keyword>
<dbReference type="GO" id="GO:0046982">
    <property type="term" value="F:protein heterodimerization activity"/>
    <property type="evidence" value="ECO:0007669"/>
    <property type="project" value="InterPro"/>
</dbReference>
<dbReference type="GO" id="GO:0003677">
    <property type="term" value="F:DNA binding"/>
    <property type="evidence" value="ECO:0007669"/>
    <property type="project" value="TreeGrafter"/>
</dbReference>
<dbReference type="SUPFAM" id="SSF47113">
    <property type="entry name" value="Histone-fold"/>
    <property type="match status" value="1"/>
</dbReference>
<evidence type="ECO:0000256" key="5">
    <source>
        <dbReference type="ARBA" id="ARBA00023242"/>
    </source>
</evidence>
<dbReference type="InterPro" id="IPR009072">
    <property type="entry name" value="Histone-fold"/>
</dbReference>
<dbReference type="GO" id="GO:0005669">
    <property type="term" value="C:transcription factor TFIID complex"/>
    <property type="evidence" value="ECO:0007669"/>
    <property type="project" value="InterPro"/>
</dbReference>
<dbReference type="AlphaFoldDB" id="A0A8J5XCJ7"/>
<accession>A0A8J5XCJ7</accession>
<keyword evidence="4" id="KW-0804">Transcription</keyword>
<evidence type="ECO:0000313" key="9">
    <source>
        <dbReference type="Proteomes" id="UP000751190"/>
    </source>
</evidence>
<evidence type="ECO:0000256" key="4">
    <source>
        <dbReference type="ARBA" id="ARBA00023163"/>
    </source>
</evidence>
<dbReference type="GO" id="GO:0000124">
    <property type="term" value="C:SAGA complex"/>
    <property type="evidence" value="ECO:0007669"/>
    <property type="project" value="InterPro"/>
</dbReference>
<feature type="compositionally biased region" description="Basic and acidic residues" evidence="6">
    <location>
        <begin position="97"/>
        <end position="111"/>
    </location>
</feature>
<dbReference type="CDD" id="cd07981">
    <property type="entry name" value="HFD_TAF12"/>
    <property type="match status" value="1"/>
</dbReference>
<dbReference type="GO" id="GO:0051123">
    <property type="term" value="P:RNA polymerase II preinitiation complex assembly"/>
    <property type="evidence" value="ECO:0007669"/>
    <property type="project" value="TreeGrafter"/>
</dbReference>
<dbReference type="Pfam" id="PF03847">
    <property type="entry name" value="TFIID_20kDa"/>
    <property type="match status" value="1"/>
</dbReference>
<gene>
    <name evidence="8" type="ORF">KFE25_001422</name>
</gene>
<protein>
    <recommendedName>
        <fullName evidence="7">Transcription initiation factor TFIID subunit 12 domain-containing protein</fullName>
    </recommendedName>
</protein>
<name>A0A8J5XCJ7_DIALT</name>
<evidence type="ECO:0000256" key="3">
    <source>
        <dbReference type="ARBA" id="ARBA00023015"/>
    </source>
</evidence>
<comment type="subcellular location">
    <subcellularLocation>
        <location evidence="1">Nucleus</location>
    </subcellularLocation>
</comment>
<proteinExistence type="inferred from homology"/>
<evidence type="ECO:0000259" key="7">
    <source>
        <dbReference type="Pfam" id="PF03847"/>
    </source>
</evidence>
<dbReference type="OMA" id="HRRDTTV"/>
<dbReference type="PANTHER" id="PTHR12264">
    <property type="entry name" value="TRANSCRIPTION INITIATION FACTOR TFIID SUBUNIT 12"/>
    <property type="match status" value="1"/>
</dbReference>
<comment type="similarity">
    <text evidence="2">Belongs to the TAF12 family.</text>
</comment>
<keyword evidence="5" id="KW-0539">Nucleus</keyword>
<evidence type="ECO:0000256" key="6">
    <source>
        <dbReference type="SAM" id="MobiDB-lite"/>
    </source>
</evidence>
<dbReference type="PANTHER" id="PTHR12264:SF21">
    <property type="entry name" value="TRANSCRIPTION INITIATION FACTOR TFIID SUBUNIT 12"/>
    <property type="match status" value="1"/>
</dbReference>
<feature type="region of interest" description="Disordered" evidence="6">
    <location>
        <begin position="85"/>
        <end position="111"/>
    </location>
</feature>
<feature type="domain" description="Transcription initiation factor TFIID subunit 12" evidence="7">
    <location>
        <begin position="7"/>
        <end position="72"/>
    </location>
</feature>
<dbReference type="Gene3D" id="1.10.20.10">
    <property type="entry name" value="Histone, subunit A"/>
    <property type="match status" value="1"/>
</dbReference>
<dbReference type="OrthoDB" id="2193432at2759"/>
<evidence type="ECO:0000256" key="1">
    <source>
        <dbReference type="ARBA" id="ARBA00004123"/>
    </source>
</evidence>
<dbReference type="EMBL" id="JAGTXO010000024">
    <property type="protein sequence ID" value="KAG8461804.1"/>
    <property type="molecule type" value="Genomic_DNA"/>
</dbReference>
<dbReference type="Proteomes" id="UP000751190">
    <property type="component" value="Unassembled WGS sequence"/>
</dbReference>
<dbReference type="InterPro" id="IPR037794">
    <property type="entry name" value="TAF12"/>
</dbReference>
<organism evidence="8 9">
    <name type="scientific">Diacronema lutheri</name>
    <name type="common">Unicellular marine alga</name>
    <name type="synonym">Monochrysis lutheri</name>
    <dbReference type="NCBI Taxonomy" id="2081491"/>
    <lineage>
        <taxon>Eukaryota</taxon>
        <taxon>Haptista</taxon>
        <taxon>Haptophyta</taxon>
        <taxon>Pavlovophyceae</taxon>
        <taxon>Pavlovales</taxon>
        <taxon>Pavlovaceae</taxon>
        <taxon>Diacronema</taxon>
    </lineage>
</organism>
<comment type="caution">
    <text evidence="8">The sequence shown here is derived from an EMBL/GenBank/DDBJ whole genome shotgun (WGS) entry which is preliminary data.</text>
</comment>
<evidence type="ECO:0000256" key="2">
    <source>
        <dbReference type="ARBA" id="ARBA00007530"/>
    </source>
</evidence>
<sequence length="111" mass="12325">MEAMSLQQLRELAKQVDPTVEIDDDVANVLLDIADQFVEEVTTVSCQLAKHRGGDTLEPRDLKLCLEKNWDIRVPGYVVMTDAAAKGGGVKRPGPTDAHKQRVEKVRKTAR</sequence>
<reference evidence="8" key="1">
    <citation type="submission" date="2021-05" db="EMBL/GenBank/DDBJ databases">
        <title>The genome of the haptophyte Pavlova lutheri (Diacronema luteri, Pavlovales) - a model for lipid biosynthesis in eukaryotic algae.</title>
        <authorList>
            <person name="Hulatt C.J."/>
            <person name="Posewitz M.C."/>
        </authorList>
    </citation>
    <scope>NUCLEOTIDE SEQUENCE</scope>
    <source>
        <strain evidence="8">NIVA-4/92</strain>
    </source>
</reference>